<keyword evidence="2 7" id="KW-1048">Host nucleus</keyword>
<evidence type="ECO:0000256" key="4">
    <source>
        <dbReference type="ARBA" id="ARBA00023109"/>
    </source>
</evidence>
<name>A0A220A462_9ADEN</name>
<organism evidence="8 9">
    <name type="scientific">red squirrel adenovirus 1</name>
    <dbReference type="NCBI Taxonomy" id="2773314"/>
    <lineage>
        <taxon>Viruses</taxon>
        <taxon>Varidnaviria</taxon>
        <taxon>Bamfordvirae</taxon>
        <taxon>Preplasmiviricota</taxon>
        <taxon>Polisuviricotina</taxon>
        <taxon>Pharingeaviricetes</taxon>
        <taxon>Rowavirales</taxon>
        <taxon>Adenoviridae</taxon>
        <taxon>Mastadenovirus</taxon>
        <taxon>Mastadenovirus sciuri</taxon>
        <taxon>Squirrel mastadenovirus A</taxon>
    </lineage>
</organism>
<comment type="PTM">
    <text evidence="7">Preterminal protein is used to replicate viral genome, upon genomic encapsidation it is processed first into iTP and finally into TP by adenovirus protease.</text>
</comment>
<dbReference type="GO" id="GO:0039687">
    <property type="term" value="P:viral DNA strand displacement replication"/>
    <property type="evidence" value="ECO:0007669"/>
    <property type="project" value="UniProtKB-UniRule"/>
</dbReference>
<comment type="subcellular location">
    <subcellularLocation>
        <location evidence="7">Host nucleus matrix</location>
    </subcellularLocation>
</comment>
<dbReference type="GO" id="GO:0044204">
    <property type="term" value="C:host cell nuclear matrix"/>
    <property type="evidence" value="ECO:0007669"/>
    <property type="project" value="UniProtKB-SubCell"/>
</dbReference>
<comment type="similarity">
    <text evidence="7">Belongs to the adenoviridae terminal protein family.</text>
</comment>
<dbReference type="InterPro" id="IPR003391">
    <property type="entry name" value="Adeno_preterminal"/>
</dbReference>
<evidence type="ECO:0000256" key="2">
    <source>
        <dbReference type="ARBA" id="ARBA00022562"/>
    </source>
</evidence>
<evidence type="ECO:0000313" key="8">
    <source>
        <dbReference type="EMBL" id="ARE31881.1"/>
    </source>
</evidence>
<evidence type="ECO:0000256" key="6">
    <source>
        <dbReference type="ARBA" id="ARBA00023125"/>
    </source>
</evidence>
<dbReference type="GO" id="GO:0003690">
    <property type="term" value="F:double-stranded DNA binding"/>
    <property type="evidence" value="ECO:0007669"/>
    <property type="project" value="UniProtKB-UniRule"/>
</dbReference>
<feature type="chain" id="PRO_5023251206" description="Terminal protein" evidence="7">
    <location>
        <begin position="310"/>
        <end position="607"/>
    </location>
</feature>
<evidence type="ECO:0000256" key="1">
    <source>
        <dbReference type="ARBA" id="ARBA00022553"/>
    </source>
</evidence>
<accession>A0A220A462</accession>
<sequence length="607" mass="70739">MALNAIDCARLTGQSVYTMELFRPLRNLWNRAQDWTPASVSAAGITWMSRFIYRYPRLMLMNLSPREPATLRWPLYSFPPPHFLVGYQYVVRVCNDYIFDTRAYSRIRYSQILAPHQQLVNWSLLANCTYTINTGAYHRFLDMDNFDETLNQIQQAILTDRVVADLAMLQPMRGFGSTQVDGEQNVPVAQMLQQQYRDISRCQDQAWGMADRVRIQNAGRKDLIILQTIRKLKNAYFHYLLSDKKNDEILSLPCDSDWLEAFVERFSDQNPGLSASINRSPLQKTIKSIISALSLPGVHPGNANELTGGAFELRPRENGRAVTEQMRRNRGEMIERFIDRLPIRRRRRRAPEIQEEEEEAPEEIIEEEEEIVFESEVRRAISRAIELLEHELTATARSQQFFNFAVDFYSAIQRLEALGDVNEMTLRRWVMYFFVAEHVATTLNYLHHHLRNTAPFNRIVELNISQLVMRARDDTGRIVYSRVWNEQGSHSLQTLMRRVSTDLSATVERAGHAGLDEEEIEQFMTDIAYHDNSGDVQEILKQLEMNDVDIDSIELSFRFRLTGPVVFSQHREIQKINRRVVNLATRFRQERRELPPLNADIRLPPQQ</sequence>
<dbReference type="EMBL" id="KY427939">
    <property type="protein sequence ID" value="ARE31881.1"/>
    <property type="molecule type" value="Genomic_DNA"/>
</dbReference>
<keyword evidence="4 7" id="KW-1194">Viral DNA replication</keyword>
<evidence type="ECO:0000256" key="7">
    <source>
        <dbReference type="HAMAP-Rule" id="MF_04061"/>
    </source>
</evidence>
<proteinExistence type="inferred from homology"/>
<evidence type="ECO:0000256" key="5">
    <source>
        <dbReference type="ARBA" id="ARBA00023124"/>
    </source>
</evidence>
<keyword evidence="5 7" id="KW-0190">Covalent protein-DNA linkage</keyword>
<keyword evidence="6 7" id="KW-0238">DNA-binding</keyword>
<feature type="chain" id="PRO_5023251205" description="Intermediate terminal protein" evidence="7">
    <location>
        <begin position="176"/>
        <end position="607"/>
    </location>
</feature>
<feature type="site" description="Cleavage; by adenovirus protease" evidence="7">
    <location>
        <begin position="309"/>
        <end position="310"/>
    </location>
</feature>
<dbReference type="Proteomes" id="UP000201505">
    <property type="component" value="Segment"/>
</dbReference>
<feature type="site" description="Cleavage; by adenovirus protease" evidence="7">
    <location>
        <begin position="175"/>
        <end position="176"/>
    </location>
</feature>
<reference evidence="8 9" key="1">
    <citation type="journal article" date="2017" name="Arch. Virol.">
        <title>A red squirrel associated adenovirus identified by a combined microarray and deep sequencing approach.</title>
        <authorList>
            <person name="Abendroth B."/>
            <person name="Hoper D."/>
            <person name="Ulrich R.G."/>
            <person name="Larres G."/>
            <person name="Beer M."/>
        </authorList>
    </citation>
    <scope>NUCLEOTIDE SEQUENCE [LARGE SCALE GENOMIC DNA]</scope>
    <source>
        <strain evidence="8 9">DE/2013/Sciurus vulgaris/2013Pa405-00252</strain>
    </source>
</reference>
<evidence type="ECO:0000313" key="9">
    <source>
        <dbReference type="Proteomes" id="UP000201505"/>
    </source>
</evidence>
<keyword evidence="1 7" id="KW-0597">Phosphoprotein</keyword>
<dbReference type="Pfam" id="PF02459">
    <property type="entry name" value="Adeno_terminal"/>
    <property type="match status" value="1"/>
</dbReference>
<protein>
    <recommendedName>
        <fullName evidence="7">Preterminal protein</fullName>
        <shortName evidence="7">pTP</shortName>
    </recommendedName>
    <alternativeName>
        <fullName evidence="7">Bellett protein</fullName>
    </alternativeName>
    <alternativeName>
        <fullName evidence="7">Precursor terminal protein</fullName>
    </alternativeName>
    <component>
        <recommendedName>
            <fullName evidence="7">Intermediate terminal protein</fullName>
            <shortName evidence="7">iTP</shortName>
        </recommendedName>
    </component>
    <component>
        <recommendedName>
            <fullName evidence="7">Terminal protein</fullName>
            <shortName evidence="7">TP</shortName>
        </recommendedName>
    </component>
</protein>
<dbReference type="HAMAP" id="MF_04061">
    <property type="entry name" value="ADV_TERM"/>
    <property type="match status" value="1"/>
</dbReference>
<dbReference type="GO" id="GO:0006260">
    <property type="term" value="P:DNA replication"/>
    <property type="evidence" value="ECO:0007669"/>
    <property type="project" value="UniProtKB-KW"/>
</dbReference>
<feature type="chain" id="PRO_5023251204" description="Preterminal protein" evidence="7">
    <location>
        <begin position="1"/>
        <end position="607"/>
    </location>
</feature>
<feature type="modified residue" description="O-(5'-phospho-DNA)-serine" evidence="7">
    <location>
        <position position="533"/>
    </location>
</feature>
<keyword evidence="3 7" id="KW-0235">DNA replication</keyword>
<gene>
    <name evidence="7" type="primary">PTP</name>
</gene>
<dbReference type="GO" id="GO:0003697">
    <property type="term" value="F:single-stranded DNA binding"/>
    <property type="evidence" value="ECO:0007669"/>
    <property type="project" value="UniProtKB-UniRule"/>
</dbReference>
<comment type="subunit">
    <text evidence="7">Heterodimer with the polymerase; this heterodimer binds to bp 9 to 18 of the genome. Interacts with host POU2F1; POU2F1 binds to the auxiliary sequences in the inverted terminal repeats and tethers the pTP-POL heterodimer to the origin DNA thereby participating in the assembly of the pre-initiation complex (POL-TP-DBP-NFIA-POU2F1).</text>
</comment>
<comment type="function">
    <text evidence="7">Protein covalently bound to the viral DNA that acts as a primer for viral genomic replication by DNA strand displacement. Assembles on the viral origin of replication in an initiation complex with viral polymerase, DBP, host NFIA and host POU2F1/OCT1. During initiation, the polymerase covalently couples the first dCTP with Ser-580 of pTP. The terminal protein stimulates the template activity over 20 fold compared to protein-free templates. Neo-synthesized viral genomes are linked to two preterminal proteins, one for each 5' end. These new genomes are encapsidated in the nucleus, and during capsid maturation by viral protease, preterminal protein is first cleaved into intermediary (iTP), then into mature TP. May play a role in host nuclear matrix localization of genomic DNA.</text>
</comment>
<evidence type="ECO:0000256" key="3">
    <source>
        <dbReference type="ARBA" id="ARBA00022705"/>
    </source>
</evidence>
<keyword evidence="9" id="KW-1185">Reference proteome</keyword>
<feature type="short sequence motif" description="Nuclear localization signal" evidence="7">
    <location>
        <begin position="340"/>
        <end position="349"/>
    </location>
</feature>
<feature type="site" description="Priming of strand displacement replication by covalently linking the first nucleotide of the new DNA chain" evidence="7">
    <location>
        <position position="533"/>
    </location>
</feature>